<dbReference type="Pfam" id="PF01797">
    <property type="entry name" value="Y1_Tnp"/>
    <property type="match status" value="1"/>
</dbReference>
<dbReference type="PANTHER" id="PTHR33360">
    <property type="entry name" value="TRANSPOSASE FOR INSERTION SEQUENCE ELEMENT IS200"/>
    <property type="match status" value="1"/>
</dbReference>
<proteinExistence type="predicted"/>
<evidence type="ECO:0000313" key="2">
    <source>
        <dbReference type="EMBL" id="UTY40303.1"/>
    </source>
</evidence>
<protein>
    <submittedName>
        <fullName evidence="2">IS200/IS605 family transposase</fullName>
    </submittedName>
</protein>
<dbReference type="Proteomes" id="UP001060112">
    <property type="component" value="Chromosome"/>
</dbReference>
<accession>A0ABY5I8E7</accession>
<evidence type="ECO:0000313" key="3">
    <source>
        <dbReference type="Proteomes" id="UP001060112"/>
    </source>
</evidence>
<dbReference type="Gene3D" id="3.30.70.1290">
    <property type="entry name" value="Transposase IS200-like"/>
    <property type="match status" value="1"/>
</dbReference>
<dbReference type="InterPro" id="IPR036515">
    <property type="entry name" value="Transposase_17_sf"/>
</dbReference>
<organism evidence="2 3">
    <name type="scientific">Allocoprobacillus halotolerans</name>
    <dbReference type="NCBI Taxonomy" id="2944914"/>
    <lineage>
        <taxon>Bacteria</taxon>
        <taxon>Bacillati</taxon>
        <taxon>Bacillota</taxon>
        <taxon>Erysipelotrichia</taxon>
        <taxon>Erysipelotrichales</taxon>
        <taxon>Erysipelotrichaceae</taxon>
        <taxon>Allocoprobacillus</taxon>
    </lineage>
</organism>
<dbReference type="PANTHER" id="PTHR33360:SF2">
    <property type="entry name" value="TRANSPOSASE FOR INSERTION SEQUENCE ELEMENT IS200"/>
    <property type="match status" value="1"/>
</dbReference>
<dbReference type="RefSeq" id="WP_290141726.1">
    <property type="nucleotide sequence ID" value="NZ_CP101620.1"/>
</dbReference>
<sequence>MKDTEELNGHFLVQSTPEYAPSKLVKIIKSITARQIFAGCPQVKKQLWGGQFWSDGYFIASVGKNQNEKVIREYVKEHGKQDTEYKQLYLSI</sequence>
<reference evidence="2" key="1">
    <citation type="submission" date="2022-07" db="EMBL/GenBank/DDBJ databases">
        <title>Faecal culturing of patients with breast cancer.</title>
        <authorList>
            <person name="Teng N.M.Y."/>
            <person name="Kiu R."/>
            <person name="Evans R."/>
            <person name="Baker D.J."/>
            <person name="Zenner C."/>
            <person name="Robinson S.D."/>
            <person name="Hall L.J."/>
        </authorList>
    </citation>
    <scope>NUCLEOTIDE SEQUENCE</scope>
    <source>
        <strain evidence="2">LH1062</strain>
    </source>
</reference>
<evidence type="ECO:0000259" key="1">
    <source>
        <dbReference type="Pfam" id="PF01797"/>
    </source>
</evidence>
<dbReference type="InterPro" id="IPR002686">
    <property type="entry name" value="Transposase_17"/>
</dbReference>
<dbReference type="SUPFAM" id="SSF143422">
    <property type="entry name" value="Transposase IS200-like"/>
    <property type="match status" value="1"/>
</dbReference>
<dbReference type="EMBL" id="CP101620">
    <property type="protein sequence ID" value="UTY40303.1"/>
    <property type="molecule type" value="Genomic_DNA"/>
</dbReference>
<dbReference type="NCBIfam" id="NF033573">
    <property type="entry name" value="transpos_IS200"/>
    <property type="match status" value="1"/>
</dbReference>
<feature type="domain" description="Transposase IS200-like" evidence="1">
    <location>
        <begin position="10"/>
        <end position="77"/>
    </location>
</feature>
<gene>
    <name evidence="2" type="primary">tnpA</name>
    <name evidence="2" type="ORF">NMU03_05820</name>
</gene>
<keyword evidence="3" id="KW-1185">Reference proteome</keyword>
<name>A0ABY5I8E7_9FIRM</name>